<dbReference type="EMBL" id="FQXM01000002">
    <property type="protein sequence ID" value="SHH12959.1"/>
    <property type="molecule type" value="Genomic_DNA"/>
</dbReference>
<proteinExistence type="predicted"/>
<keyword evidence="1" id="KW-0472">Membrane</keyword>
<dbReference type="RefSeq" id="WP_073335829.1">
    <property type="nucleotide sequence ID" value="NZ_FQXM01000002.1"/>
</dbReference>
<organism evidence="2 3">
    <name type="scientific">Clostridium grantii DSM 8605</name>
    <dbReference type="NCBI Taxonomy" id="1121316"/>
    <lineage>
        <taxon>Bacteria</taxon>
        <taxon>Bacillati</taxon>
        <taxon>Bacillota</taxon>
        <taxon>Clostridia</taxon>
        <taxon>Eubacteriales</taxon>
        <taxon>Clostridiaceae</taxon>
        <taxon>Clostridium</taxon>
    </lineage>
</organism>
<gene>
    <name evidence="2" type="ORF">SAMN02745207_00069</name>
</gene>
<evidence type="ECO:0000256" key="1">
    <source>
        <dbReference type="SAM" id="Phobius"/>
    </source>
</evidence>
<keyword evidence="1" id="KW-1133">Transmembrane helix</keyword>
<name>A0A1M5QGR0_9CLOT</name>
<protein>
    <submittedName>
        <fullName evidence="2">Uncharacterized protein</fullName>
    </submittedName>
</protein>
<dbReference type="AlphaFoldDB" id="A0A1M5QGR0"/>
<evidence type="ECO:0000313" key="2">
    <source>
        <dbReference type="EMBL" id="SHH12959.1"/>
    </source>
</evidence>
<feature type="transmembrane region" description="Helical" evidence="1">
    <location>
        <begin position="149"/>
        <end position="171"/>
    </location>
</feature>
<dbReference type="STRING" id="1121316.SAMN02745207_00069"/>
<feature type="transmembrane region" description="Helical" evidence="1">
    <location>
        <begin position="45"/>
        <end position="67"/>
    </location>
</feature>
<keyword evidence="3" id="KW-1185">Reference proteome</keyword>
<keyword evidence="1" id="KW-0812">Transmembrane</keyword>
<reference evidence="2 3" key="1">
    <citation type="submission" date="2016-11" db="EMBL/GenBank/DDBJ databases">
        <authorList>
            <person name="Jaros S."/>
            <person name="Januszkiewicz K."/>
            <person name="Wedrychowicz H."/>
        </authorList>
    </citation>
    <scope>NUCLEOTIDE SEQUENCE [LARGE SCALE GENOMIC DNA]</scope>
    <source>
        <strain evidence="2 3">DSM 8605</strain>
    </source>
</reference>
<feature type="transmembrane region" description="Helical" evidence="1">
    <location>
        <begin position="97"/>
        <end position="114"/>
    </location>
</feature>
<dbReference type="Proteomes" id="UP000184447">
    <property type="component" value="Unassembled WGS sequence"/>
</dbReference>
<evidence type="ECO:0000313" key="3">
    <source>
        <dbReference type="Proteomes" id="UP000184447"/>
    </source>
</evidence>
<feature type="transmembrane region" description="Helical" evidence="1">
    <location>
        <begin position="120"/>
        <end position="137"/>
    </location>
</feature>
<sequence>MNQVKQNNSKKYPAKTMNETSNTLRDILIFLPFGIMLGWQPGYLASLISLKTTLSVIISVVIGVLLIKTLKSFYCGQMAKNGVEACRIISNKILNKSVINMVPFIVIAFLAQFFLKWNTIMPFASTGLIAIITTASAEVTKVGIKGWKVMIIPTLIGTVFTTIWMFIVTFMTNLGM</sequence>
<feature type="transmembrane region" description="Helical" evidence="1">
    <location>
        <begin position="21"/>
        <end position="39"/>
    </location>
</feature>
<accession>A0A1M5QGR0</accession>